<keyword evidence="3" id="KW-1185">Reference proteome</keyword>
<evidence type="ECO:0000256" key="1">
    <source>
        <dbReference type="SAM" id="MobiDB-lite"/>
    </source>
</evidence>
<gene>
    <name evidence="2" type="ORF">M569_00493</name>
</gene>
<reference evidence="2 3" key="1">
    <citation type="journal article" date="2013" name="BMC Genomics">
        <title>The miniature genome of a carnivorous plant Genlisea aurea contains a low number of genes and short non-coding sequences.</title>
        <authorList>
            <person name="Leushkin E.V."/>
            <person name="Sutormin R.A."/>
            <person name="Nabieva E.R."/>
            <person name="Penin A.A."/>
            <person name="Kondrashov A.S."/>
            <person name="Logacheva M.D."/>
        </authorList>
    </citation>
    <scope>NUCLEOTIDE SEQUENCE [LARGE SCALE GENOMIC DNA]</scope>
</reference>
<feature type="compositionally biased region" description="Basic and acidic residues" evidence="1">
    <location>
        <begin position="91"/>
        <end position="101"/>
    </location>
</feature>
<feature type="compositionally biased region" description="Polar residues" evidence="1">
    <location>
        <begin position="77"/>
        <end position="90"/>
    </location>
</feature>
<organism evidence="2 3">
    <name type="scientific">Genlisea aurea</name>
    <dbReference type="NCBI Taxonomy" id="192259"/>
    <lineage>
        <taxon>Eukaryota</taxon>
        <taxon>Viridiplantae</taxon>
        <taxon>Streptophyta</taxon>
        <taxon>Embryophyta</taxon>
        <taxon>Tracheophyta</taxon>
        <taxon>Spermatophyta</taxon>
        <taxon>Magnoliopsida</taxon>
        <taxon>eudicotyledons</taxon>
        <taxon>Gunneridae</taxon>
        <taxon>Pentapetalae</taxon>
        <taxon>asterids</taxon>
        <taxon>lamiids</taxon>
        <taxon>Lamiales</taxon>
        <taxon>Lentibulariaceae</taxon>
        <taxon>Genlisea</taxon>
    </lineage>
</organism>
<protein>
    <submittedName>
        <fullName evidence="2">Uncharacterized protein</fullName>
    </submittedName>
</protein>
<dbReference type="AlphaFoldDB" id="S8EE46"/>
<dbReference type="EMBL" id="AUSU01000127">
    <property type="protein sequence ID" value="EPS74263.1"/>
    <property type="molecule type" value="Genomic_DNA"/>
</dbReference>
<comment type="caution">
    <text evidence="2">The sequence shown here is derived from an EMBL/GenBank/DDBJ whole genome shotgun (WGS) entry which is preliminary data.</text>
</comment>
<name>S8EE46_9LAMI</name>
<evidence type="ECO:0000313" key="2">
    <source>
        <dbReference type="EMBL" id="EPS74263.1"/>
    </source>
</evidence>
<evidence type="ECO:0000313" key="3">
    <source>
        <dbReference type="Proteomes" id="UP000015453"/>
    </source>
</evidence>
<feature type="region of interest" description="Disordered" evidence="1">
    <location>
        <begin position="50"/>
        <end position="101"/>
    </location>
</feature>
<proteinExistence type="predicted"/>
<dbReference type="OrthoDB" id="684963at2759"/>
<sequence length="101" mass="11106">MDEETRKLISYGFALAREVEFNLPDLMTRPDILSDSCDEIARVFSLCKRRLSSSSSSSSLPLDDVERKAMDVPDSTRGFSASSSKGGTTRNSDDRKYGSSA</sequence>
<accession>S8EE46</accession>
<dbReference type="Proteomes" id="UP000015453">
    <property type="component" value="Unassembled WGS sequence"/>
</dbReference>